<dbReference type="Proteomes" id="UP001589792">
    <property type="component" value="Unassembled WGS sequence"/>
</dbReference>
<evidence type="ECO:0000256" key="1">
    <source>
        <dbReference type="ARBA" id="ARBA00004219"/>
    </source>
</evidence>
<evidence type="ECO:0000256" key="5">
    <source>
        <dbReference type="SAM" id="MobiDB-lite"/>
    </source>
</evidence>
<feature type="domain" description="VENN motif-containing" evidence="6">
    <location>
        <begin position="225"/>
        <end position="275"/>
    </location>
</feature>
<evidence type="ECO:0000259" key="7">
    <source>
        <dbReference type="Pfam" id="PF21726"/>
    </source>
</evidence>
<feature type="non-terminal residue" evidence="8">
    <location>
        <position position="1"/>
    </location>
</feature>
<evidence type="ECO:0000313" key="8">
    <source>
        <dbReference type="EMBL" id="MFC0229132.1"/>
    </source>
</evidence>
<sequence>VLSNSNNLSLAGANNSGNAEGTTQAAVSDGTITIRDPANQQQDVNDLSRDTENANGSIAPIFDKEKEQNRLREAQLIGEIGGQAMDILRTQGDINGLEAALKANPTLKGDEKALRDTPEYQAAMQKYGTGSDLQKAAQAVTAALQGLAGGNMAAAIAGGLSPYAAEQIKAYTKGNDTANVLAHAVWGAIAAEMSGNSAAAGAAGAAGGELAARYLVSQLYPGVKPEDLSEEQKQNISALSTLAAGLAGGVTGDSSANALAGAQAGKNATENNYLNASDKIRQQQLEAKLANGTITDSEVKDLAELTQKDITSDANLKNACANGASAGCVNELKLAFAAKDSYQGYAEYQTYYDLRDQFPEEMAKFGDLIGDYSRDLLKLIDQGYTPEQAKAKIAEDAAYATKYQQAINEVPGWAKIAMTIQDTVGMVYGAKAAGFTLTRVTEAQLTPFRQMVIDVRAGLSSKVKNSGNAAVAEIDIPGMPKQMAAHSRVDNAGKGLVGEGSQNFQYQTLKASDGRPIDRNTDSEYKILDNLADQLGNNTSAKGSVTIFTERPACGSCLGVVNQFQKKYPGIQVNVLDNNNMLLTPRNIK</sequence>
<dbReference type="Pfam" id="PF21726">
    <property type="entry name" value="DUF6862"/>
    <property type="match status" value="1"/>
</dbReference>
<dbReference type="InterPro" id="IPR049271">
    <property type="entry name" value="DUF6862"/>
</dbReference>
<feature type="domain" description="DUF6862" evidence="7">
    <location>
        <begin position="282"/>
        <end position="343"/>
    </location>
</feature>
<feature type="compositionally biased region" description="Low complexity" evidence="5">
    <location>
        <begin position="1"/>
        <end position="19"/>
    </location>
</feature>
<keyword evidence="4" id="KW-0843">Virulence</keyword>
<feature type="region of interest" description="Disordered" evidence="5">
    <location>
        <begin position="1"/>
        <end position="57"/>
    </location>
</feature>
<keyword evidence="9" id="KW-1185">Reference proteome</keyword>
<keyword evidence="3" id="KW-1266">Target cell cytoplasm</keyword>
<evidence type="ECO:0000256" key="3">
    <source>
        <dbReference type="ARBA" id="ARBA00022913"/>
    </source>
</evidence>
<protein>
    <submittedName>
        <fullName evidence="8">Deaminase domain-containing protein</fullName>
    </submittedName>
</protein>
<dbReference type="RefSeq" id="WP_380679805.1">
    <property type="nucleotide sequence ID" value="NZ_JBHLXG010000034.1"/>
</dbReference>
<dbReference type="Pfam" id="PF04829">
    <property type="entry name" value="PT-VENN"/>
    <property type="match status" value="1"/>
</dbReference>
<proteinExistence type="predicted"/>
<organism evidence="8 9">
    <name type="scientific">Serratia aquatilis</name>
    <dbReference type="NCBI Taxonomy" id="1737515"/>
    <lineage>
        <taxon>Bacteria</taxon>
        <taxon>Pseudomonadati</taxon>
        <taxon>Pseudomonadota</taxon>
        <taxon>Gammaproteobacteria</taxon>
        <taxon>Enterobacterales</taxon>
        <taxon>Yersiniaceae</taxon>
        <taxon>Serratia</taxon>
    </lineage>
</organism>
<accession>A0ABV6EJF6</accession>
<keyword evidence="2" id="KW-0800">Toxin</keyword>
<gene>
    <name evidence="8" type="ORF">ACFFJ3_22000</name>
</gene>
<dbReference type="EMBL" id="JBHLXG010000034">
    <property type="protein sequence ID" value="MFC0229132.1"/>
    <property type="molecule type" value="Genomic_DNA"/>
</dbReference>
<evidence type="ECO:0000313" key="9">
    <source>
        <dbReference type="Proteomes" id="UP001589792"/>
    </source>
</evidence>
<comment type="subcellular location">
    <subcellularLocation>
        <location evidence="1">Target cell</location>
        <location evidence="1">Target cell cytoplasm</location>
    </subcellularLocation>
</comment>
<dbReference type="InterPro" id="IPR006914">
    <property type="entry name" value="VENN_dom"/>
</dbReference>
<dbReference type="Pfam" id="PF14424">
    <property type="entry name" value="Toxin-deaminase"/>
    <property type="match status" value="1"/>
</dbReference>
<dbReference type="InterPro" id="IPR032721">
    <property type="entry name" value="Toxin-deaminase"/>
</dbReference>
<evidence type="ECO:0000256" key="4">
    <source>
        <dbReference type="ARBA" id="ARBA00023026"/>
    </source>
</evidence>
<evidence type="ECO:0000259" key="6">
    <source>
        <dbReference type="Pfam" id="PF04829"/>
    </source>
</evidence>
<comment type="caution">
    <text evidence="8">The sequence shown here is derived from an EMBL/GenBank/DDBJ whole genome shotgun (WGS) entry which is preliminary data.</text>
</comment>
<reference evidence="8 9" key="1">
    <citation type="submission" date="2024-09" db="EMBL/GenBank/DDBJ databases">
        <authorList>
            <person name="Sun Q."/>
            <person name="Mori K."/>
        </authorList>
    </citation>
    <scope>NUCLEOTIDE SEQUENCE [LARGE SCALE GENOMIC DNA]</scope>
    <source>
        <strain evidence="8 9">CCM 8626</strain>
    </source>
</reference>
<name>A0ABV6EJF6_9GAMM</name>
<evidence type="ECO:0000256" key="2">
    <source>
        <dbReference type="ARBA" id="ARBA00022656"/>
    </source>
</evidence>